<accession>M4ZCS7</accession>
<sequence>MRMTFRCDPALEPHLPRPVPARTTLPDWLRRMPASAHSDLHGRDIRTVKQCPPFVDAMAHGVMILLPCDIQVERGAFSWDWDIPAPATAGHPRAPLSFHVAAQFEGAPFAHDRQSAIKFNSFWTIECPEGWSLFATHPVNRDDLPFRTVTGLVDADRFHDGGINFPALWIAPDYCGVVPKGTPVAQCFPVPREALELVYEPFDADHGIAYSETVAQVLAAPNVYRKRFRARRGRLTS</sequence>
<proteinExistence type="predicted"/>
<evidence type="ECO:0000313" key="1">
    <source>
        <dbReference type="EMBL" id="BAM91623.1"/>
    </source>
</evidence>
<dbReference type="PATRIC" id="fig|1245469.3.peg.5779"/>
<dbReference type="KEGG" id="aol:S58_56460"/>
<dbReference type="RefSeq" id="WP_015668709.1">
    <property type="nucleotide sequence ID" value="NC_020453.1"/>
</dbReference>
<dbReference type="OrthoDB" id="7404855at2"/>
<dbReference type="EMBL" id="AP012603">
    <property type="protein sequence ID" value="BAM91623.1"/>
    <property type="molecule type" value="Genomic_DNA"/>
</dbReference>
<evidence type="ECO:0000313" key="2">
    <source>
        <dbReference type="Proteomes" id="UP000011841"/>
    </source>
</evidence>
<gene>
    <name evidence="1" type="ORF">S58_56460</name>
</gene>
<dbReference type="HOGENOM" id="CLU_1173659_0_0_5"/>
<dbReference type="Proteomes" id="UP000011841">
    <property type="component" value="Chromosome"/>
</dbReference>
<dbReference type="AlphaFoldDB" id="M4ZCS7"/>
<protein>
    <submittedName>
        <fullName evidence="1">Uncharacterized protein</fullName>
    </submittedName>
</protein>
<dbReference type="GeneID" id="301819383"/>
<organism evidence="1 2">
    <name type="scientific">Bradyrhizobium oligotrophicum S58</name>
    <dbReference type="NCBI Taxonomy" id="1245469"/>
    <lineage>
        <taxon>Bacteria</taxon>
        <taxon>Pseudomonadati</taxon>
        <taxon>Pseudomonadota</taxon>
        <taxon>Alphaproteobacteria</taxon>
        <taxon>Hyphomicrobiales</taxon>
        <taxon>Nitrobacteraceae</taxon>
        <taxon>Bradyrhizobium</taxon>
    </lineage>
</organism>
<keyword evidence="2" id="KW-1185">Reference proteome</keyword>
<reference evidence="1 2" key="1">
    <citation type="journal article" date="2013" name="Appl. Environ. Microbiol.">
        <title>Genome analysis suggests that the soil oligotrophic bacterium Agromonas oligotrophica (Bradyrhizobium oligotrophicum) is a nitrogen-fixing symbiont of Aeschynomene indica.</title>
        <authorList>
            <person name="Okubo T."/>
            <person name="Fukushima S."/>
            <person name="Itakura M."/>
            <person name="Oshima K."/>
            <person name="Longtonglang A."/>
            <person name="Teaumroong N."/>
            <person name="Mitsui H."/>
            <person name="Hattori M."/>
            <person name="Hattori R."/>
            <person name="Hattori T."/>
            <person name="Minamisawa K."/>
        </authorList>
    </citation>
    <scope>NUCLEOTIDE SEQUENCE [LARGE SCALE GENOMIC DNA]</scope>
    <source>
        <strain evidence="1 2">S58</strain>
    </source>
</reference>
<dbReference type="STRING" id="1245469.S58_56460"/>
<dbReference type="eggNOG" id="ENOG502ZCMZ">
    <property type="taxonomic scope" value="Bacteria"/>
</dbReference>
<name>M4ZCS7_9BRAD</name>